<keyword evidence="5 7" id="KW-0573">Peptidoglycan synthesis</keyword>
<evidence type="ECO:0000256" key="7">
    <source>
        <dbReference type="PROSITE-ProRule" id="PRU01373"/>
    </source>
</evidence>
<sequence length="199" mass="22025">MIRRTVFCLSPLLLSACTWKTPPPPEPPKPVFHVDRARYDALHPKDTHVQIDLTEQKARILDAHDAVVVETDVSTGKPGHETPTGSFRITEKIADKRSNRYGRYRDSKSGADLGPSTDLPKPPKDAVYEGYSMPYWMRLTWDGVGLHVGYVVPRSALSYGCIRIPAAIQPLIFEKCRVGTRVEITGEAGGGLKPAHPAR</sequence>
<feature type="domain" description="L,D-TPase catalytic" evidence="9">
    <location>
        <begin position="47"/>
        <end position="185"/>
    </location>
</feature>
<dbReference type="InterPro" id="IPR050979">
    <property type="entry name" value="LD-transpeptidase"/>
</dbReference>
<gene>
    <name evidence="10" type="ORF">KBB96_18740</name>
</gene>
<keyword evidence="11" id="KW-1185">Reference proteome</keyword>
<accession>A0A975G8Y4</accession>
<dbReference type="Proteomes" id="UP000676169">
    <property type="component" value="Chromosome"/>
</dbReference>
<dbReference type="RefSeq" id="WP_211631024.1">
    <property type="nucleotide sequence ID" value="NZ_CP073100.1"/>
</dbReference>
<reference evidence="10" key="1">
    <citation type="submission" date="2021-04" db="EMBL/GenBank/DDBJ databases">
        <title>Luteolibacter sp. 32A isolated from the skin of an Anderson's salamander (Ambystoma andersonii).</title>
        <authorList>
            <person name="Spergser J."/>
            <person name="Busse H.-J."/>
        </authorList>
    </citation>
    <scope>NUCLEOTIDE SEQUENCE</scope>
    <source>
        <strain evidence="10">32A</strain>
    </source>
</reference>
<evidence type="ECO:0000256" key="8">
    <source>
        <dbReference type="SAM" id="MobiDB-lite"/>
    </source>
</evidence>
<feature type="active site" description="Nucleophile" evidence="7">
    <location>
        <position position="161"/>
    </location>
</feature>
<dbReference type="GO" id="GO:0018104">
    <property type="term" value="P:peptidoglycan-protein cross-linking"/>
    <property type="evidence" value="ECO:0007669"/>
    <property type="project" value="TreeGrafter"/>
</dbReference>
<protein>
    <submittedName>
        <fullName evidence="10">L,D-transpeptidase family protein</fullName>
    </submittedName>
</protein>
<dbReference type="Gene3D" id="2.40.440.10">
    <property type="entry name" value="L,D-transpeptidase catalytic domain-like"/>
    <property type="match status" value="1"/>
</dbReference>
<dbReference type="InterPro" id="IPR005490">
    <property type="entry name" value="LD_TPept_cat_dom"/>
</dbReference>
<proteinExistence type="inferred from homology"/>
<dbReference type="InterPro" id="IPR038063">
    <property type="entry name" value="Transpep_catalytic_dom"/>
</dbReference>
<dbReference type="SUPFAM" id="SSF141523">
    <property type="entry name" value="L,D-transpeptidase catalytic domain-like"/>
    <property type="match status" value="1"/>
</dbReference>
<dbReference type="EMBL" id="CP073100">
    <property type="protein sequence ID" value="QUE50885.1"/>
    <property type="molecule type" value="Genomic_DNA"/>
</dbReference>
<dbReference type="PANTHER" id="PTHR30582:SF2">
    <property type="entry name" value="L,D-TRANSPEPTIDASE YCIB-RELATED"/>
    <property type="match status" value="1"/>
</dbReference>
<dbReference type="PANTHER" id="PTHR30582">
    <property type="entry name" value="L,D-TRANSPEPTIDASE"/>
    <property type="match status" value="1"/>
</dbReference>
<evidence type="ECO:0000256" key="5">
    <source>
        <dbReference type="ARBA" id="ARBA00022984"/>
    </source>
</evidence>
<name>A0A975G8Y4_9BACT</name>
<comment type="pathway">
    <text evidence="1 7">Cell wall biogenesis; peptidoglycan biosynthesis.</text>
</comment>
<comment type="similarity">
    <text evidence="2">Belongs to the YkuD family.</text>
</comment>
<dbReference type="GO" id="GO:0016740">
    <property type="term" value="F:transferase activity"/>
    <property type="evidence" value="ECO:0007669"/>
    <property type="project" value="UniProtKB-KW"/>
</dbReference>
<evidence type="ECO:0000259" key="9">
    <source>
        <dbReference type="PROSITE" id="PS52029"/>
    </source>
</evidence>
<evidence type="ECO:0000313" key="11">
    <source>
        <dbReference type="Proteomes" id="UP000676169"/>
    </source>
</evidence>
<keyword evidence="6 7" id="KW-0961">Cell wall biogenesis/degradation</keyword>
<dbReference type="KEGG" id="lamb:KBB96_18740"/>
<dbReference type="AlphaFoldDB" id="A0A975G8Y4"/>
<evidence type="ECO:0000256" key="1">
    <source>
        <dbReference type="ARBA" id="ARBA00004752"/>
    </source>
</evidence>
<evidence type="ECO:0000256" key="4">
    <source>
        <dbReference type="ARBA" id="ARBA00022960"/>
    </source>
</evidence>
<dbReference type="GO" id="GO:0071972">
    <property type="term" value="F:peptidoglycan L,D-transpeptidase activity"/>
    <property type="evidence" value="ECO:0007669"/>
    <property type="project" value="TreeGrafter"/>
</dbReference>
<keyword evidence="3" id="KW-0808">Transferase</keyword>
<feature type="compositionally biased region" description="Basic and acidic residues" evidence="8">
    <location>
        <begin position="100"/>
        <end position="109"/>
    </location>
</feature>
<dbReference type="CDD" id="cd16913">
    <property type="entry name" value="YkuD_like"/>
    <property type="match status" value="1"/>
</dbReference>
<keyword evidence="4 7" id="KW-0133">Cell shape</keyword>
<dbReference type="Pfam" id="PF03734">
    <property type="entry name" value="YkuD"/>
    <property type="match status" value="1"/>
</dbReference>
<dbReference type="GO" id="GO:0005576">
    <property type="term" value="C:extracellular region"/>
    <property type="evidence" value="ECO:0007669"/>
    <property type="project" value="TreeGrafter"/>
</dbReference>
<dbReference type="PROSITE" id="PS51257">
    <property type="entry name" value="PROKAR_LIPOPROTEIN"/>
    <property type="match status" value="1"/>
</dbReference>
<evidence type="ECO:0000256" key="2">
    <source>
        <dbReference type="ARBA" id="ARBA00005992"/>
    </source>
</evidence>
<organism evidence="10 11">
    <name type="scientific">Luteolibacter ambystomatis</name>
    <dbReference type="NCBI Taxonomy" id="2824561"/>
    <lineage>
        <taxon>Bacteria</taxon>
        <taxon>Pseudomonadati</taxon>
        <taxon>Verrucomicrobiota</taxon>
        <taxon>Verrucomicrobiia</taxon>
        <taxon>Verrucomicrobiales</taxon>
        <taxon>Verrucomicrobiaceae</taxon>
        <taxon>Luteolibacter</taxon>
    </lineage>
</organism>
<dbReference type="PROSITE" id="PS52029">
    <property type="entry name" value="LD_TPASE"/>
    <property type="match status" value="1"/>
</dbReference>
<evidence type="ECO:0000256" key="3">
    <source>
        <dbReference type="ARBA" id="ARBA00022679"/>
    </source>
</evidence>
<dbReference type="GO" id="GO:0008360">
    <property type="term" value="P:regulation of cell shape"/>
    <property type="evidence" value="ECO:0007669"/>
    <property type="project" value="UniProtKB-UniRule"/>
</dbReference>
<feature type="active site" description="Proton donor/acceptor" evidence="7">
    <location>
        <position position="147"/>
    </location>
</feature>
<evidence type="ECO:0000256" key="6">
    <source>
        <dbReference type="ARBA" id="ARBA00023316"/>
    </source>
</evidence>
<feature type="region of interest" description="Disordered" evidence="8">
    <location>
        <begin position="100"/>
        <end position="122"/>
    </location>
</feature>
<evidence type="ECO:0000313" key="10">
    <source>
        <dbReference type="EMBL" id="QUE50885.1"/>
    </source>
</evidence>
<dbReference type="GO" id="GO:0071555">
    <property type="term" value="P:cell wall organization"/>
    <property type="evidence" value="ECO:0007669"/>
    <property type="project" value="UniProtKB-UniRule"/>
</dbReference>